<evidence type="ECO:0000313" key="2">
    <source>
        <dbReference type="EMBL" id="CAJ64374.1"/>
    </source>
</evidence>
<protein>
    <submittedName>
        <fullName evidence="2">Uncharacterized protein</fullName>
    </submittedName>
</protein>
<dbReference type="KEGG" id="fal:FRAAL5742"/>
<dbReference type="STRING" id="326424.FRAAL5742"/>
<sequence length="44" mass="4915">MANVVDAVRREDSEATGPLPAAELELPDTYDEVDPAIRDWARPY</sequence>
<reference evidence="2 3" key="1">
    <citation type="journal article" date="2007" name="Genome Res.">
        <title>Genome characteristics of facultatively symbiotic Frankia sp. strains reflect host range and host plant biogeography.</title>
        <authorList>
            <person name="Normand P."/>
            <person name="Lapierre P."/>
            <person name="Tisa L.S."/>
            <person name="Gogarten J.P."/>
            <person name="Alloisio N."/>
            <person name="Bagnarol E."/>
            <person name="Bassi C.A."/>
            <person name="Berry A.M."/>
            <person name="Bickhart D.M."/>
            <person name="Choisne N."/>
            <person name="Couloux A."/>
            <person name="Cournoyer B."/>
            <person name="Cruveiller S."/>
            <person name="Daubin V."/>
            <person name="Demange N."/>
            <person name="Francino M.P."/>
            <person name="Goltsman E."/>
            <person name="Huang Y."/>
            <person name="Kopp O.R."/>
            <person name="Labarre L."/>
            <person name="Lapidus A."/>
            <person name="Lavire C."/>
            <person name="Marechal J."/>
            <person name="Martinez M."/>
            <person name="Mastronunzio J.E."/>
            <person name="Mullin B.C."/>
            <person name="Niemann J."/>
            <person name="Pujic P."/>
            <person name="Rawnsley T."/>
            <person name="Rouy Z."/>
            <person name="Schenowitz C."/>
            <person name="Sellstedt A."/>
            <person name="Tavares F."/>
            <person name="Tomkins J.P."/>
            <person name="Vallenet D."/>
            <person name="Valverde C."/>
            <person name="Wall L.G."/>
            <person name="Wang Y."/>
            <person name="Medigue C."/>
            <person name="Benson D.R."/>
        </authorList>
    </citation>
    <scope>NUCLEOTIDE SEQUENCE [LARGE SCALE GENOMIC DNA]</scope>
    <source>
        <strain evidence="3">DSM 45986 / CECT 9034 / ACN14a</strain>
    </source>
</reference>
<evidence type="ECO:0000313" key="3">
    <source>
        <dbReference type="Proteomes" id="UP000000657"/>
    </source>
</evidence>
<dbReference type="AlphaFoldDB" id="Q0RDU2"/>
<organism evidence="2 3">
    <name type="scientific">Frankia alni (strain DSM 45986 / CECT 9034 / ACN14a)</name>
    <dbReference type="NCBI Taxonomy" id="326424"/>
    <lineage>
        <taxon>Bacteria</taxon>
        <taxon>Bacillati</taxon>
        <taxon>Actinomycetota</taxon>
        <taxon>Actinomycetes</taxon>
        <taxon>Frankiales</taxon>
        <taxon>Frankiaceae</taxon>
        <taxon>Frankia</taxon>
    </lineage>
</organism>
<feature type="region of interest" description="Disordered" evidence="1">
    <location>
        <begin position="1"/>
        <end position="30"/>
    </location>
</feature>
<dbReference type="HOGENOM" id="CLU_3216606_0_0_11"/>
<keyword evidence="3" id="KW-1185">Reference proteome</keyword>
<gene>
    <name evidence="2" type="ordered locus">FRAAL5742</name>
</gene>
<dbReference type="RefSeq" id="WP_011606816.1">
    <property type="nucleotide sequence ID" value="NC_008278.1"/>
</dbReference>
<name>Q0RDU2_FRAAA</name>
<proteinExistence type="predicted"/>
<dbReference type="EMBL" id="CT573213">
    <property type="protein sequence ID" value="CAJ64374.1"/>
    <property type="molecule type" value="Genomic_DNA"/>
</dbReference>
<evidence type="ECO:0000256" key="1">
    <source>
        <dbReference type="SAM" id="MobiDB-lite"/>
    </source>
</evidence>
<accession>Q0RDU2</accession>
<dbReference type="Proteomes" id="UP000000657">
    <property type="component" value="Chromosome"/>
</dbReference>